<organism evidence="1 2">
    <name type="scientific">Elysia crispata</name>
    <name type="common">lettuce slug</name>
    <dbReference type="NCBI Taxonomy" id="231223"/>
    <lineage>
        <taxon>Eukaryota</taxon>
        <taxon>Metazoa</taxon>
        <taxon>Spiralia</taxon>
        <taxon>Lophotrochozoa</taxon>
        <taxon>Mollusca</taxon>
        <taxon>Gastropoda</taxon>
        <taxon>Heterobranchia</taxon>
        <taxon>Euthyneura</taxon>
        <taxon>Panpulmonata</taxon>
        <taxon>Sacoglossa</taxon>
        <taxon>Placobranchoidea</taxon>
        <taxon>Plakobranchidae</taxon>
        <taxon>Elysia</taxon>
    </lineage>
</organism>
<comment type="caution">
    <text evidence="1">The sequence shown here is derived from an EMBL/GenBank/DDBJ whole genome shotgun (WGS) entry which is preliminary data.</text>
</comment>
<dbReference type="Proteomes" id="UP001283361">
    <property type="component" value="Unassembled WGS sequence"/>
</dbReference>
<evidence type="ECO:0000313" key="1">
    <source>
        <dbReference type="EMBL" id="KAK3732099.1"/>
    </source>
</evidence>
<sequence>MSSPTGPEASKDSVLKVLSWVQTVFPPRRMLRPSCPAGGASMSLLLVLTSAVGRERAGKMCKLTVKYCRSFELAKSTTLSHRRKPLCW</sequence>
<protein>
    <submittedName>
        <fullName evidence="1">Uncharacterized protein</fullName>
    </submittedName>
</protein>
<proteinExistence type="predicted"/>
<dbReference type="EMBL" id="JAWDGP010006980">
    <property type="protein sequence ID" value="KAK3732099.1"/>
    <property type="molecule type" value="Genomic_DNA"/>
</dbReference>
<keyword evidence="2" id="KW-1185">Reference proteome</keyword>
<reference evidence="1" key="1">
    <citation type="journal article" date="2023" name="G3 (Bethesda)">
        <title>A reference genome for the long-term kleptoplast-retaining sea slug Elysia crispata morphotype clarki.</title>
        <authorList>
            <person name="Eastman K.E."/>
            <person name="Pendleton A.L."/>
            <person name="Shaikh M.A."/>
            <person name="Suttiyut T."/>
            <person name="Ogas R."/>
            <person name="Tomko P."/>
            <person name="Gavelis G."/>
            <person name="Widhalm J.R."/>
            <person name="Wisecaver J.H."/>
        </authorList>
    </citation>
    <scope>NUCLEOTIDE SEQUENCE</scope>
    <source>
        <strain evidence="1">ECLA1</strain>
    </source>
</reference>
<evidence type="ECO:0000313" key="2">
    <source>
        <dbReference type="Proteomes" id="UP001283361"/>
    </source>
</evidence>
<accession>A0AAE0Y4V7</accession>
<name>A0AAE0Y4V7_9GAST</name>
<dbReference type="AlphaFoldDB" id="A0AAE0Y4V7"/>
<gene>
    <name evidence="1" type="ORF">RRG08_026484</name>
</gene>